<name>A0ACC0A5J8_CATRO</name>
<reference evidence="2" key="1">
    <citation type="journal article" date="2023" name="Nat. Plants">
        <title>Single-cell RNA sequencing provides a high-resolution roadmap for understanding the multicellular compartmentation of specialized metabolism.</title>
        <authorList>
            <person name="Sun S."/>
            <person name="Shen X."/>
            <person name="Li Y."/>
            <person name="Li Y."/>
            <person name="Wang S."/>
            <person name="Li R."/>
            <person name="Zhang H."/>
            <person name="Shen G."/>
            <person name="Guo B."/>
            <person name="Wei J."/>
            <person name="Xu J."/>
            <person name="St-Pierre B."/>
            <person name="Chen S."/>
            <person name="Sun C."/>
        </authorList>
    </citation>
    <scope>NUCLEOTIDE SEQUENCE [LARGE SCALE GENOMIC DNA]</scope>
</reference>
<dbReference type="Proteomes" id="UP001060085">
    <property type="component" value="Linkage Group LG06"/>
</dbReference>
<proteinExistence type="predicted"/>
<dbReference type="EMBL" id="CM044706">
    <property type="protein sequence ID" value="KAI5656036.1"/>
    <property type="molecule type" value="Genomic_DNA"/>
</dbReference>
<gene>
    <name evidence="1" type="ORF">M9H77_24829</name>
</gene>
<comment type="caution">
    <text evidence="1">The sequence shown here is derived from an EMBL/GenBank/DDBJ whole genome shotgun (WGS) entry which is preliminary data.</text>
</comment>
<protein>
    <submittedName>
        <fullName evidence="1">Uncharacterized protein</fullName>
    </submittedName>
</protein>
<evidence type="ECO:0000313" key="1">
    <source>
        <dbReference type="EMBL" id="KAI5656036.1"/>
    </source>
</evidence>
<evidence type="ECO:0000313" key="2">
    <source>
        <dbReference type="Proteomes" id="UP001060085"/>
    </source>
</evidence>
<keyword evidence="2" id="KW-1185">Reference proteome</keyword>
<organism evidence="1 2">
    <name type="scientific">Catharanthus roseus</name>
    <name type="common">Madagascar periwinkle</name>
    <name type="synonym">Vinca rosea</name>
    <dbReference type="NCBI Taxonomy" id="4058"/>
    <lineage>
        <taxon>Eukaryota</taxon>
        <taxon>Viridiplantae</taxon>
        <taxon>Streptophyta</taxon>
        <taxon>Embryophyta</taxon>
        <taxon>Tracheophyta</taxon>
        <taxon>Spermatophyta</taxon>
        <taxon>Magnoliopsida</taxon>
        <taxon>eudicotyledons</taxon>
        <taxon>Gunneridae</taxon>
        <taxon>Pentapetalae</taxon>
        <taxon>asterids</taxon>
        <taxon>lamiids</taxon>
        <taxon>Gentianales</taxon>
        <taxon>Apocynaceae</taxon>
        <taxon>Rauvolfioideae</taxon>
        <taxon>Vinceae</taxon>
        <taxon>Catharanthinae</taxon>
        <taxon>Catharanthus</taxon>
    </lineage>
</organism>
<sequence length="180" mass="21177">MHLLLLVLLILLFFFILRFFHSVIWVPLKIQNHFRKQGLGGPEYRPIFGNTPEIRNMRIAEAKTRPNSNSIPHDILRRVIPHYYNWSMIYGKNLLFWFGAKPRLAIADPDMIKEILLNSKGLYERLASDPFSNKLLLGEGLVELSGEKWAFHRRITSQAFNMERVKMFIQFLFFQSSTPI</sequence>
<accession>A0ACC0A5J8</accession>